<dbReference type="EMBL" id="CAFZ01001876">
    <property type="protein sequence ID" value="CCA77902.1"/>
    <property type="molecule type" value="Genomic_DNA"/>
</dbReference>
<reference evidence="2 3" key="1">
    <citation type="journal article" date="2011" name="PLoS Pathog.">
        <title>Endophytic Life Strategies Decoded by Genome and Transcriptome Analyses of the Mutualistic Root Symbiont Piriformospora indica.</title>
        <authorList>
            <person name="Zuccaro A."/>
            <person name="Lahrmann U."/>
            <person name="Guldener U."/>
            <person name="Langen G."/>
            <person name="Pfiffi S."/>
            <person name="Biedenkopf D."/>
            <person name="Wong P."/>
            <person name="Samans B."/>
            <person name="Grimm C."/>
            <person name="Basiewicz M."/>
            <person name="Murat C."/>
            <person name="Martin F."/>
            <person name="Kogel K.H."/>
        </authorList>
    </citation>
    <scope>NUCLEOTIDE SEQUENCE [LARGE SCALE GENOMIC DNA]</scope>
    <source>
        <strain evidence="2 3">DSM 11827</strain>
    </source>
</reference>
<proteinExistence type="predicted"/>
<dbReference type="HOGENOM" id="CLU_2559131_0_0_1"/>
<evidence type="ECO:0000313" key="3">
    <source>
        <dbReference type="Proteomes" id="UP000007148"/>
    </source>
</evidence>
<keyword evidence="3" id="KW-1185">Reference proteome</keyword>
<evidence type="ECO:0000313" key="2">
    <source>
        <dbReference type="EMBL" id="CCA77902.1"/>
    </source>
</evidence>
<accession>G4U2R3</accession>
<sequence length="82" mass="9403">MEKLDWMPRRTNHGRRSGGRKPPLHSFGKRIPCLSLFLMASTYTFLLQEIATSRVIIRVLYLHNANNYDLPSLVEPCQSSDG</sequence>
<name>G4U2R3_SERID</name>
<feature type="compositionally biased region" description="Basic residues" evidence="1">
    <location>
        <begin position="10"/>
        <end position="23"/>
    </location>
</feature>
<evidence type="ECO:0000256" key="1">
    <source>
        <dbReference type="SAM" id="MobiDB-lite"/>
    </source>
</evidence>
<organism evidence="2 3">
    <name type="scientific">Serendipita indica (strain DSM 11827)</name>
    <name type="common">Root endophyte fungus</name>
    <name type="synonym">Piriformospora indica</name>
    <dbReference type="NCBI Taxonomy" id="1109443"/>
    <lineage>
        <taxon>Eukaryota</taxon>
        <taxon>Fungi</taxon>
        <taxon>Dikarya</taxon>
        <taxon>Basidiomycota</taxon>
        <taxon>Agaricomycotina</taxon>
        <taxon>Agaricomycetes</taxon>
        <taxon>Sebacinales</taxon>
        <taxon>Serendipitaceae</taxon>
        <taxon>Serendipita</taxon>
    </lineage>
</organism>
<protein>
    <submittedName>
        <fullName evidence="2">Uncharacterized protein</fullName>
    </submittedName>
</protein>
<feature type="region of interest" description="Disordered" evidence="1">
    <location>
        <begin position="1"/>
        <end position="24"/>
    </location>
</feature>
<gene>
    <name evidence="2" type="ORF">PIIN_00546</name>
</gene>
<dbReference type="Proteomes" id="UP000007148">
    <property type="component" value="Unassembled WGS sequence"/>
</dbReference>
<dbReference type="InParanoid" id="G4U2R3"/>
<dbReference type="AlphaFoldDB" id="G4U2R3"/>
<comment type="caution">
    <text evidence="2">The sequence shown here is derived from an EMBL/GenBank/DDBJ whole genome shotgun (WGS) entry which is preliminary data.</text>
</comment>